<dbReference type="Pfam" id="PF13910">
    <property type="entry name" value="DUF4209"/>
    <property type="match status" value="1"/>
</dbReference>
<dbReference type="OrthoDB" id="1123152at2"/>
<proteinExistence type="predicted"/>
<dbReference type="InterPro" id="IPR025209">
    <property type="entry name" value="DUF4209"/>
</dbReference>
<gene>
    <name evidence="3" type="ORF">DXA50_18960</name>
    <name evidence="2" type="ORF">I6J59_05770</name>
</gene>
<evidence type="ECO:0000313" key="5">
    <source>
        <dbReference type="Proteomes" id="UP000654720"/>
    </source>
</evidence>
<dbReference type="Proteomes" id="UP000654720">
    <property type="component" value="Chromosome"/>
</dbReference>
<dbReference type="EMBL" id="QSCR01000051">
    <property type="protein sequence ID" value="RGY11707.1"/>
    <property type="molecule type" value="Genomic_DNA"/>
</dbReference>
<reference evidence="2 5" key="2">
    <citation type="submission" date="2021-02" db="EMBL/GenBank/DDBJ databases">
        <title>FDA dAtabase for Regulatory Grade micrObial Sequences (FDA-ARGOS): Supporting development and validation of Infectious Disease Dx tests.</title>
        <authorList>
            <person name="Carlson P."/>
            <person name="Fischbach M."/>
            <person name="Hastie J."/>
            <person name="Bilen M."/>
            <person name="Cheng A."/>
            <person name="Tallon L."/>
            <person name="Sadzewicz L."/>
            <person name="Zhao X."/>
            <person name="Boylan J."/>
            <person name="Ott S."/>
            <person name="Bowen H."/>
            <person name="Vavikolanu K."/>
            <person name="Mehta A."/>
            <person name="Aluvathingal J."/>
            <person name="Nadendla S."/>
            <person name="Yan Y."/>
            <person name="Sichtig H."/>
        </authorList>
    </citation>
    <scope>NUCLEOTIDE SEQUENCE [LARGE SCALE GENOMIC DNA]</scope>
    <source>
        <strain evidence="2 5">FDAARGOS_1229</strain>
    </source>
</reference>
<reference evidence="3 4" key="1">
    <citation type="submission" date="2018-08" db="EMBL/GenBank/DDBJ databases">
        <title>A genome reference for cultivated species of the human gut microbiota.</title>
        <authorList>
            <person name="Zou Y."/>
            <person name="Xue W."/>
            <person name="Luo G."/>
        </authorList>
    </citation>
    <scope>NUCLEOTIDE SEQUENCE [LARGE SCALE GENOMIC DNA]</scope>
    <source>
        <strain evidence="3 4">OF02-7</strain>
    </source>
</reference>
<dbReference type="EMBL" id="CP069450">
    <property type="protein sequence ID" value="QRO51122.1"/>
    <property type="molecule type" value="Genomic_DNA"/>
</dbReference>
<evidence type="ECO:0000313" key="3">
    <source>
        <dbReference type="EMBL" id="RGY11707.1"/>
    </source>
</evidence>
<evidence type="ECO:0000313" key="2">
    <source>
        <dbReference type="EMBL" id="QRO51122.1"/>
    </source>
</evidence>
<dbReference type="AlphaFoldDB" id="A0A413II56"/>
<dbReference type="GeneID" id="93096005"/>
<feature type="domain" description="DUF4209" evidence="1">
    <location>
        <begin position="473"/>
        <end position="546"/>
    </location>
</feature>
<evidence type="ECO:0000259" key="1">
    <source>
        <dbReference type="Pfam" id="PF13910"/>
    </source>
</evidence>
<dbReference type="RefSeq" id="WP_027202224.1">
    <property type="nucleotide sequence ID" value="NZ_CAJKXH010000042.1"/>
</dbReference>
<name>A0A413II56_9BACT</name>
<evidence type="ECO:0000313" key="4">
    <source>
        <dbReference type="Proteomes" id="UP000286063"/>
    </source>
</evidence>
<protein>
    <submittedName>
        <fullName evidence="3">DUF4209 domain-containing protein</fullName>
    </submittedName>
</protein>
<accession>A0A413II56</accession>
<keyword evidence="5" id="KW-1185">Reference proteome</keyword>
<dbReference type="Proteomes" id="UP000286063">
    <property type="component" value="Unassembled WGS sequence"/>
</dbReference>
<sequence length="574" mass="66950">MVTLAELYNFLEKKQDNEHIDSVFSYDTFLPDEWPQARLEILAWWKIEHLVEDENCPIDKDFALDYFDERAKITNNQLLKYRYNYFAYLLYPNDNRYAKQSIDALVEVVGTLLPEDKDDYPHQAEDAIEVLMSLSKRVKYRTKEVTGLIWSVLDSDYGYRTKIVCIRVAREQAFFSSYDAEKIVCLCQDLLSLAKDGWRENCCKLGLFYSSKLQGKAKPYKSFFYEALGDLEMMQLVDPATAPNNIAIPLMNEVHLEKAISFYQEASLTEKRNKAEQTFRENKKKVLIPPFKIEKKTDKQIGKYFESLAKELLEGKLSWLLLNLSYPVRFLFPSYEQIRKRMSESKSTVEKLGFVNKIVDINGNSRNAGEDFDLCQKYDIWLMNIVRNTVINVILTSVKAKQLTYGKLKKWFLKNTCFGIQLEYARSNHVLTSTWFSQIDYGIEALIKQYNRFLQGKRTDWRLPVDVLSIRFEGILRDMVGDCGGRVTKVGRDSTSQVLLDDLLGEPCLKDAFRTEDIEFFKYVFTAKGHNIRNNVAHAFYIPQDYGMIQATLVFLCMLRLTTFRLKGKEEVNE</sequence>
<organism evidence="3 4">
    <name type="scientific">Butyricimonas virosa</name>
    <dbReference type="NCBI Taxonomy" id="544645"/>
    <lineage>
        <taxon>Bacteria</taxon>
        <taxon>Pseudomonadati</taxon>
        <taxon>Bacteroidota</taxon>
        <taxon>Bacteroidia</taxon>
        <taxon>Bacteroidales</taxon>
        <taxon>Odoribacteraceae</taxon>
        <taxon>Butyricimonas</taxon>
    </lineage>
</organism>